<comment type="caution">
    <text evidence="3">The sequence shown here is derived from an EMBL/GenBank/DDBJ whole genome shotgun (WGS) entry which is preliminary data.</text>
</comment>
<evidence type="ECO:0000256" key="1">
    <source>
        <dbReference type="SAM" id="MobiDB-lite"/>
    </source>
</evidence>
<evidence type="ECO:0000313" key="4">
    <source>
        <dbReference type="Proteomes" id="UP000642107"/>
    </source>
</evidence>
<accession>A0ABR9DVL6</accession>
<proteinExistence type="predicted"/>
<sequence length="299" mass="29371">MQVPDVEPAPRSRPAPTVVPPAVTGAVRTVDHTGRITPVVPVDQTGRPAAYSASPRGAQPAAQAPARMGVRDAAAQASVRTPSPVNPSGGVTPQSAAPAQQQRTSLASAPSAPSAWGPIEDRAHSAPGAYAPFAPTAAAQPGAFTSQPPHAGTHATTGQPMPWGPVTGAGNPAAAPQAAPSFAPAAGGPGAAVAAGGPGTPAGGPGALGEDAPIVPAWGQVLGAPTVDEPDDARDDAPANEQDAVLGLSWPQIIILVAVGLLLGVLVWLLLESRTPDSSTQASADVATITVDARAPGEL</sequence>
<keyword evidence="2" id="KW-0472">Membrane</keyword>
<feature type="transmembrane region" description="Helical" evidence="2">
    <location>
        <begin position="250"/>
        <end position="271"/>
    </location>
</feature>
<organism evidence="3 4">
    <name type="scientific">Flavimobilis rhizosphaerae</name>
    <dbReference type="NCBI Taxonomy" id="2775421"/>
    <lineage>
        <taxon>Bacteria</taxon>
        <taxon>Bacillati</taxon>
        <taxon>Actinomycetota</taxon>
        <taxon>Actinomycetes</taxon>
        <taxon>Micrococcales</taxon>
        <taxon>Jonesiaceae</taxon>
        <taxon>Flavimobilis</taxon>
    </lineage>
</organism>
<feature type="compositionally biased region" description="Gly residues" evidence="1">
    <location>
        <begin position="196"/>
        <end position="207"/>
    </location>
</feature>
<name>A0ABR9DVL6_9MICO</name>
<gene>
    <name evidence="3" type="ORF">IGS67_11165</name>
</gene>
<dbReference type="EMBL" id="JACZDF010000006">
    <property type="protein sequence ID" value="MBD9700045.1"/>
    <property type="molecule type" value="Genomic_DNA"/>
</dbReference>
<dbReference type="RefSeq" id="WP_192280963.1">
    <property type="nucleotide sequence ID" value="NZ_JACZDF010000006.1"/>
</dbReference>
<evidence type="ECO:0000313" key="3">
    <source>
        <dbReference type="EMBL" id="MBD9700045.1"/>
    </source>
</evidence>
<evidence type="ECO:0000256" key="2">
    <source>
        <dbReference type="SAM" id="Phobius"/>
    </source>
</evidence>
<keyword evidence="2" id="KW-1133">Transmembrane helix</keyword>
<feature type="compositionally biased region" description="Polar residues" evidence="1">
    <location>
        <begin position="89"/>
        <end position="104"/>
    </location>
</feature>
<feature type="compositionally biased region" description="Low complexity" evidence="1">
    <location>
        <begin position="52"/>
        <end position="67"/>
    </location>
</feature>
<protein>
    <submittedName>
        <fullName evidence="3">Uncharacterized protein</fullName>
    </submittedName>
</protein>
<dbReference type="Proteomes" id="UP000642107">
    <property type="component" value="Unassembled WGS sequence"/>
</dbReference>
<feature type="compositionally biased region" description="Low complexity" evidence="1">
    <location>
        <begin position="168"/>
        <end position="195"/>
    </location>
</feature>
<keyword evidence="2" id="KW-0812">Transmembrane</keyword>
<keyword evidence="4" id="KW-1185">Reference proteome</keyword>
<reference evidence="3 4" key="1">
    <citation type="submission" date="2020-09" db="EMBL/GenBank/DDBJ databases">
        <title>Flavimobilis rhizosphaerae sp. nov., isolated from rhizosphere soil of Spartina alterniflora.</title>
        <authorList>
            <person name="Hanqin C."/>
        </authorList>
    </citation>
    <scope>NUCLEOTIDE SEQUENCE [LARGE SCALE GENOMIC DNA]</scope>
    <source>
        <strain evidence="3 4">GY 10621</strain>
    </source>
</reference>
<feature type="compositionally biased region" description="Low complexity" evidence="1">
    <location>
        <begin position="126"/>
        <end position="145"/>
    </location>
</feature>
<feature type="region of interest" description="Disordered" evidence="1">
    <location>
        <begin position="1"/>
        <end position="210"/>
    </location>
</feature>
<feature type="compositionally biased region" description="Low complexity" evidence="1">
    <location>
        <begin position="105"/>
        <end position="115"/>
    </location>
</feature>